<dbReference type="PANTHER" id="PTHR19818:SF139">
    <property type="entry name" value="PAIR-RULE PROTEIN ODD-PAIRED"/>
    <property type="match status" value="1"/>
</dbReference>
<dbReference type="InterPro" id="IPR050329">
    <property type="entry name" value="GLI_C2H2-zinc-finger"/>
</dbReference>
<sequence>MPTSVYPLAYSTTPSLAPMSHSSRSNESLPRFFGSCFQCSECPRQFTRRYALQEHLVTHTGEKAYRCPARGCGKCFTTTSNLARHRRLHGDELQPLACPAPSCSKTFTTAHKLQRHMRVHMDTPTRRCKFVHCNKTFSSTGNLNRHMRNQHLRFGHSLAVNTEASQEEQSPTSVDMQPVGHKFTWARDGIATDLQMAATSPSCVSDEELLEVLSCLLDNDDEMTGGGSSSSAFEEVLAATTNAGTVKL</sequence>
<dbReference type="Gene3D" id="3.30.160.60">
    <property type="entry name" value="Classic Zinc Finger"/>
    <property type="match status" value="4"/>
</dbReference>
<evidence type="ECO:0000256" key="1">
    <source>
        <dbReference type="ARBA" id="ARBA00022723"/>
    </source>
</evidence>
<proteinExistence type="predicted"/>
<feature type="domain" description="C2H2-type" evidence="6">
    <location>
        <begin position="126"/>
        <end position="151"/>
    </location>
</feature>
<dbReference type="Proteomes" id="UP001162060">
    <property type="component" value="Unassembled WGS sequence"/>
</dbReference>
<dbReference type="PROSITE" id="PS00028">
    <property type="entry name" value="ZINC_FINGER_C2H2_1"/>
    <property type="match status" value="4"/>
</dbReference>
<evidence type="ECO:0000259" key="6">
    <source>
        <dbReference type="PROSITE" id="PS50157"/>
    </source>
</evidence>
<name>A0AAV1TL45_9STRA</name>
<dbReference type="InterPro" id="IPR013087">
    <property type="entry name" value="Znf_C2H2_type"/>
</dbReference>
<dbReference type="GO" id="GO:0000981">
    <property type="term" value="F:DNA-binding transcription factor activity, RNA polymerase II-specific"/>
    <property type="evidence" value="ECO:0007669"/>
    <property type="project" value="TreeGrafter"/>
</dbReference>
<evidence type="ECO:0000313" key="7">
    <source>
        <dbReference type="EMBL" id="CAK7922919.1"/>
    </source>
</evidence>
<evidence type="ECO:0000313" key="8">
    <source>
        <dbReference type="Proteomes" id="UP001162060"/>
    </source>
</evidence>
<dbReference type="GO" id="GO:0045944">
    <property type="term" value="P:positive regulation of transcription by RNA polymerase II"/>
    <property type="evidence" value="ECO:0007669"/>
    <property type="project" value="UniProtKB-ARBA"/>
</dbReference>
<feature type="domain" description="C2H2-type" evidence="6">
    <location>
        <begin position="37"/>
        <end position="64"/>
    </location>
</feature>
<protein>
    <recommendedName>
        <fullName evidence="6">C2H2-type domain-containing protein</fullName>
    </recommendedName>
</protein>
<organism evidence="7 8">
    <name type="scientific">Peronospora matthiolae</name>
    <dbReference type="NCBI Taxonomy" id="2874970"/>
    <lineage>
        <taxon>Eukaryota</taxon>
        <taxon>Sar</taxon>
        <taxon>Stramenopiles</taxon>
        <taxon>Oomycota</taxon>
        <taxon>Peronosporomycetes</taxon>
        <taxon>Peronosporales</taxon>
        <taxon>Peronosporaceae</taxon>
        <taxon>Peronospora</taxon>
    </lineage>
</organism>
<dbReference type="FunFam" id="3.30.160.60:FF:002343">
    <property type="entry name" value="Zinc finger protein 33A"/>
    <property type="match status" value="1"/>
</dbReference>
<dbReference type="AlphaFoldDB" id="A0AAV1TL45"/>
<dbReference type="GO" id="GO:0008270">
    <property type="term" value="F:zinc ion binding"/>
    <property type="evidence" value="ECO:0007669"/>
    <property type="project" value="UniProtKB-KW"/>
</dbReference>
<feature type="domain" description="C2H2-type" evidence="6">
    <location>
        <begin position="96"/>
        <end position="125"/>
    </location>
</feature>
<feature type="domain" description="C2H2-type" evidence="6">
    <location>
        <begin position="65"/>
        <end position="94"/>
    </location>
</feature>
<dbReference type="SUPFAM" id="SSF57667">
    <property type="entry name" value="beta-beta-alpha zinc fingers"/>
    <property type="match status" value="2"/>
</dbReference>
<keyword evidence="2" id="KW-0677">Repeat</keyword>
<accession>A0AAV1TL45</accession>
<dbReference type="PROSITE" id="PS50157">
    <property type="entry name" value="ZINC_FINGER_C2H2_2"/>
    <property type="match status" value="4"/>
</dbReference>
<keyword evidence="4" id="KW-0862">Zinc</keyword>
<dbReference type="Pfam" id="PF00096">
    <property type="entry name" value="zf-C2H2"/>
    <property type="match status" value="4"/>
</dbReference>
<evidence type="ECO:0000256" key="5">
    <source>
        <dbReference type="PROSITE-ProRule" id="PRU00042"/>
    </source>
</evidence>
<comment type="caution">
    <text evidence="7">The sequence shown here is derived from an EMBL/GenBank/DDBJ whole genome shotgun (WGS) entry which is preliminary data.</text>
</comment>
<evidence type="ECO:0000256" key="4">
    <source>
        <dbReference type="ARBA" id="ARBA00022833"/>
    </source>
</evidence>
<dbReference type="InterPro" id="IPR036236">
    <property type="entry name" value="Znf_C2H2_sf"/>
</dbReference>
<dbReference type="GO" id="GO:0005634">
    <property type="term" value="C:nucleus"/>
    <property type="evidence" value="ECO:0007669"/>
    <property type="project" value="UniProtKB-ARBA"/>
</dbReference>
<dbReference type="EMBL" id="CAKLBY020000066">
    <property type="protein sequence ID" value="CAK7922919.1"/>
    <property type="molecule type" value="Genomic_DNA"/>
</dbReference>
<dbReference type="GO" id="GO:0000978">
    <property type="term" value="F:RNA polymerase II cis-regulatory region sequence-specific DNA binding"/>
    <property type="evidence" value="ECO:0007669"/>
    <property type="project" value="TreeGrafter"/>
</dbReference>
<keyword evidence="1" id="KW-0479">Metal-binding</keyword>
<evidence type="ECO:0000256" key="3">
    <source>
        <dbReference type="ARBA" id="ARBA00022771"/>
    </source>
</evidence>
<gene>
    <name evidence="7" type="ORF">PM001_LOCUS8090</name>
</gene>
<dbReference type="FunFam" id="3.30.160.60:FF:000072">
    <property type="entry name" value="zinc finger protein 143 isoform X1"/>
    <property type="match status" value="1"/>
</dbReference>
<dbReference type="PANTHER" id="PTHR19818">
    <property type="entry name" value="ZINC FINGER PROTEIN ZIC AND GLI"/>
    <property type="match status" value="1"/>
</dbReference>
<keyword evidence="3 5" id="KW-0863">Zinc-finger</keyword>
<evidence type="ECO:0000256" key="2">
    <source>
        <dbReference type="ARBA" id="ARBA00022737"/>
    </source>
</evidence>
<dbReference type="SMART" id="SM00355">
    <property type="entry name" value="ZnF_C2H2"/>
    <property type="match status" value="4"/>
</dbReference>
<reference evidence="7" key="1">
    <citation type="submission" date="2024-01" db="EMBL/GenBank/DDBJ databases">
        <authorList>
            <person name="Webb A."/>
        </authorList>
    </citation>
    <scope>NUCLEOTIDE SEQUENCE</scope>
    <source>
        <strain evidence="7">Pm1</strain>
    </source>
</reference>